<gene>
    <name evidence="1" type="ORF">DCF19_01595</name>
</gene>
<proteinExistence type="predicted"/>
<accession>A0A2W4WJ34</accession>
<name>A0A2W4WJ34_9CYAN</name>
<reference evidence="1 2" key="1">
    <citation type="submission" date="2018-04" db="EMBL/GenBank/DDBJ databases">
        <authorList>
            <person name="Go L.Y."/>
            <person name="Mitchell J.A."/>
        </authorList>
    </citation>
    <scope>NUCLEOTIDE SEQUENCE [LARGE SCALE GENOMIC DNA]</scope>
    <source>
        <strain evidence="1">ULC066bin1</strain>
    </source>
</reference>
<dbReference type="Proteomes" id="UP000249467">
    <property type="component" value="Unassembled WGS sequence"/>
</dbReference>
<reference evidence="1 2" key="2">
    <citation type="submission" date="2018-06" db="EMBL/GenBank/DDBJ databases">
        <title>Metagenomic assembly of (sub)arctic Cyanobacteria and their associated microbiome from non-axenic cultures.</title>
        <authorList>
            <person name="Baurain D."/>
        </authorList>
    </citation>
    <scope>NUCLEOTIDE SEQUENCE [LARGE SCALE GENOMIC DNA]</scope>
    <source>
        <strain evidence="1">ULC066bin1</strain>
    </source>
</reference>
<evidence type="ECO:0000313" key="1">
    <source>
        <dbReference type="EMBL" id="PZO44472.1"/>
    </source>
</evidence>
<sequence length="84" mass="9512">MSIVVTLNPKLEALLHSRAAKQGQDINFVASELLASILDWEEKDSEEAIKGIQTGLDDFESGRYRSFQDFAEEKRHKYNLPANS</sequence>
<dbReference type="EMBL" id="QBML01000002">
    <property type="protein sequence ID" value="PZO44472.1"/>
    <property type="molecule type" value="Genomic_DNA"/>
</dbReference>
<evidence type="ECO:0000313" key="2">
    <source>
        <dbReference type="Proteomes" id="UP000249467"/>
    </source>
</evidence>
<protein>
    <recommendedName>
        <fullName evidence="3">CopG family transcriptional regulator</fullName>
    </recommendedName>
</protein>
<comment type="caution">
    <text evidence="1">The sequence shown here is derived from an EMBL/GenBank/DDBJ whole genome shotgun (WGS) entry which is preliminary data.</text>
</comment>
<dbReference type="AlphaFoldDB" id="A0A2W4WJ34"/>
<evidence type="ECO:0008006" key="3">
    <source>
        <dbReference type="Google" id="ProtNLM"/>
    </source>
</evidence>
<organism evidence="1 2">
    <name type="scientific">Pseudanabaena frigida</name>
    <dbReference type="NCBI Taxonomy" id="945775"/>
    <lineage>
        <taxon>Bacteria</taxon>
        <taxon>Bacillati</taxon>
        <taxon>Cyanobacteriota</taxon>
        <taxon>Cyanophyceae</taxon>
        <taxon>Pseudanabaenales</taxon>
        <taxon>Pseudanabaenaceae</taxon>
        <taxon>Pseudanabaena</taxon>
    </lineage>
</organism>